<comment type="caution">
    <text evidence="1">The sequence shown here is derived from an EMBL/GenBank/DDBJ whole genome shotgun (WGS) entry which is preliminary data.</text>
</comment>
<sequence length="332" mass="37610">MDNQMYIFDKKTGKQLSKTDYTAGSNLFFSFFGTYAQVAQNGNVYILTSIKNSSGVVKQRLTAYNPNGKVLWMKYFDEKVRSISGVSIMPDGNLFVYLETASERVTSYRYNPEGKFLGKNNWNASILYGFVNGLLETINSTSKTSSRMTYFDFKMKQQFQYHFDFKEGMFSGFGPDGLLHFQKNHGNNVISFSAKTTKGKEVWTKKISNVSYYDDMETSMTVKRNVFSNGFTGIQSNGNFFIIDPKGIMQTVPASAKMYQTAPDGTVMLVEDSKISIYQTSASAKTKLKLLHTVNISELKESDPTFVYEGEGIIYVMTDNVQINRFDLNKQP</sequence>
<proteinExistence type="predicted"/>
<dbReference type="SUPFAM" id="SSF50998">
    <property type="entry name" value="Quinoprotein alcohol dehydrogenase-like"/>
    <property type="match status" value="1"/>
</dbReference>
<gene>
    <name evidence="1" type="ORF">EC604_24290</name>
</gene>
<protein>
    <submittedName>
        <fullName evidence="1">Uncharacterized protein</fullName>
    </submittedName>
</protein>
<dbReference type="InterPro" id="IPR011047">
    <property type="entry name" value="Quinoprotein_ADH-like_sf"/>
</dbReference>
<evidence type="ECO:0000313" key="1">
    <source>
        <dbReference type="EMBL" id="KAA8786955.1"/>
    </source>
</evidence>
<evidence type="ECO:0000313" key="2">
    <source>
        <dbReference type="Proteomes" id="UP000323664"/>
    </source>
</evidence>
<accession>A0A5M9WZD7</accession>
<dbReference type="Proteomes" id="UP000323664">
    <property type="component" value="Unassembled WGS sequence"/>
</dbReference>
<dbReference type="Gene3D" id="2.130.10.10">
    <property type="entry name" value="YVTN repeat-like/Quinoprotein amine dehydrogenase"/>
    <property type="match status" value="1"/>
</dbReference>
<dbReference type="EMBL" id="RIAS01000017">
    <property type="protein sequence ID" value="KAA8786955.1"/>
    <property type="molecule type" value="Genomic_DNA"/>
</dbReference>
<dbReference type="AlphaFoldDB" id="A0A5M9WZD7"/>
<reference evidence="1 2" key="1">
    <citation type="journal article" date="2019" name="J. Ind. Microbiol. Biotechnol.">
        <title>Paenibacillus amylolyticus 27C64 has a diverse set of carbohydrate-active enzymes and complete pectin deconstruction system.</title>
        <authorList>
            <person name="Keggi C."/>
            <person name="Doran-Peterson J."/>
        </authorList>
    </citation>
    <scope>NUCLEOTIDE SEQUENCE [LARGE SCALE GENOMIC DNA]</scope>
    <source>
        <strain evidence="1 2">27C64</strain>
    </source>
</reference>
<dbReference type="InterPro" id="IPR015943">
    <property type="entry name" value="WD40/YVTN_repeat-like_dom_sf"/>
</dbReference>
<name>A0A5M9WZD7_PAEAM</name>
<organism evidence="1 2">
    <name type="scientific">Paenibacillus amylolyticus</name>
    <dbReference type="NCBI Taxonomy" id="1451"/>
    <lineage>
        <taxon>Bacteria</taxon>
        <taxon>Bacillati</taxon>
        <taxon>Bacillota</taxon>
        <taxon>Bacilli</taxon>
        <taxon>Bacillales</taxon>
        <taxon>Paenibacillaceae</taxon>
        <taxon>Paenibacillus</taxon>
    </lineage>
</organism>